<gene>
    <name evidence="8" type="ORF">GIL414_LOCUS36668</name>
    <name evidence="2" type="ORF">KQP761_LOCUS4969</name>
    <name evidence="3" type="ORF">MBJ925_LOCUS9305</name>
    <name evidence="6" type="ORF">OVN521_LOCUS6365</name>
    <name evidence="7" type="ORF">UXM345_LOCUS10275</name>
    <name evidence="5" type="ORF">WKI299_LOCUS25606</name>
    <name evidence="4" type="ORF">XDN619_LOCUS6155</name>
</gene>
<comment type="caution">
    <text evidence="2">The sequence shown here is derived from an EMBL/GenBank/DDBJ whole genome shotgun (WGS) entry which is preliminary data.</text>
</comment>
<evidence type="ECO:0000313" key="3">
    <source>
        <dbReference type="EMBL" id="CAF2021857.1"/>
    </source>
</evidence>
<keyword evidence="1" id="KW-0175">Coiled coil</keyword>
<organism evidence="2 9">
    <name type="scientific">Rotaria magnacalcarata</name>
    <dbReference type="NCBI Taxonomy" id="392030"/>
    <lineage>
        <taxon>Eukaryota</taxon>
        <taxon>Metazoa</taxon>
        <taxon>Spiralia</taxon>
        <taxon>Gnathifera</taxon>
        <taxon>Rotifera</taxon>
        <taxon>Eurotatoria</taxon>
        <taxon>Bdelloidea</taxon>
        <taxon>Philodinida</taxon>
        <taxon>Philodinidae</taxon>
        <taxon>Rotaria</taxon>
    </lineage>
</organism>
<dbReference type="Proteomes" id="UP000663824">
    <property type="component" value="Unassembled WGS sequence"/>
</dbReference>
<dbReference type="EMBL" id="CAJNRG010001699">
    <property type="protein sequence ID" value="CAF2037714.1"/>
    <property type="molecule type" value="Genomic_DNA"/>
</dbReference>
<dbReference type="EMBL" id="CAJOBJ010091873">
    <property type="protein sequence ID" value="CAF4546781.1"/>
    <property type="molecule type" value="Genomic_DNA"/>
</dbReference>
<dbReference type="Proteomes" id="UP000681720">
    <property type="component" value="Unassembled WGS sequence"/>
</dbReference>
<dbReference type="EMBL" id="CAJOBF010000974">
    <property type="protein sequence ID" value="CAF3896158.1"/>
    <property type="molecule type" value="Genomic_DNA"/>
</dbReference>
<reference evidence="2" key="1">
    <citation type="submission" date="2021-02" db="EMBL/GenBank/DDBJ databases">
        <authorList>
            <person name="Nowell W R."/>
        </authorList>
    </citation>
    <scope>NUCLEOTIDE SEQUENCE</scope>
</reference>
<dbReference type="Proteomes" id="UP000663856">
    <property type="component" value="Unassembled WGS sequence"/>
</dbReference>
<feature type="coiled-coil region" evidence="1">
    <location>
        <begin position="112"/>
        <end position="165"/>
    </location>
</feature>
<evidence type="ECO:0000313" key="7">
    <source>
        <dbReference type="EMBL" id="CAF3896158.1"/>
    </source>
</evidence>
<evidence type="ECO:0000313" key="4">
    <source>
        <dbReference type="EMBL" id="CAF2037714.1"/>
    </source>
</evidence>
<evidence type="ECO:0000313" key="5">
    <source>
        <dbReference type="EMBL" id="CAF2127336.1"/>
    </source>
</evidence>
<protein>
    <submittedName>
        <fullName evidence="2">Uncharacterized protein</fullName>
    </submittedName>
</protein>
<evidence type="ECO:0000313" key="8">
    <source>
        <dbReference type="EMBL" id="CAF4546781.1"/>
    </source>
</evidence>
<dbReference type="Proteomes" id="UP000663887">
    <property type="component" value="Unassembled WGS sequence"/>
</dbReference>
<dbReference type="Proteomes" id="UP000663834">
    <property type="component" value="Unassembled WGS sequence"/>
</dbReference>
<dbReference type="EMBL" id="CAJOBG010000666">
    <property type="protein sequence ID" value="CAF3842806.1"/>
    <property type="molecule type" value="Genomic_DNA"/>
</dbReference>
<evidence type="ECO:0000313" key="10">
    <source>
        <dbReference type="Proteomes" id="UP000663866"/>
    </source>
</evidence>
<dbReference type="EMBL" id="CAJNRF010011035">
    <property type="protein sequence ID" value="CAF2127336.1"/>
    <property type="molecule type" value="Genomic_DNA"/>
</dbReference>
<sequence length="183" mass="21215">MQNQLPLFVLPSPQRENIQQRLLLFLNPTPPPIVQESIVISSSEKTESGWSSPPRTIITDYPSADQLSLRSSSPPLATTTTNYNGLINQNTTIETDTKPIRSLATNNMLQFAEQFQDELDQLRNTYKLKFAKDRTYIEQEINLLIDEERKTLDTLNRYLSDHRRNIEKRNHNKRKYNTSSSPH</sequence>
<dbReference type="EMBL" id="CAJNOW010001107">
    <property type="protein sequence ID" value="CAF1305181.1"/>
    <property type="molecule type" value="Genomic_DNA"/>
</dbReference>
<proteinExistence type="predicted"/>
<evidence type="ECO:0000256" key="1">
    <source>
        <dbReference type="SAM" id="Coils"/>
    </source>
</evidence>
<evidence type="ECO:0000313" key="6">
    <source>
        <dbReference type="EMBL" id="CAF3842806.1"/>
    </source>
</evidence>
<dbReference type="Proteomes" id="UP000663842">
    <property type="component" value="Unassembled WGS sequence"/>
</dbReference>
<dbReference type="AlphaFoldDB" id="A0A815E1J2"/>
<dbReference type="EMBL" id="CAJNRE010003478">
    <property type="protein sequence ID" value="CAF2021857.1"/>
    <property type="molecule type" value="Genomic_DNA"/>
</dbReference>
<evidence type="ECO:0000313" key="2">
    <source>
        <dbReference type="EMBL" id="CAF1305181.1"/>
    </source>
</evidence>
<keyword evidence="10" id="KW-1185">Reference proteome</keyword>
<name>A0A815E1J2_9BILA</name>
<accession>A0A815E1J2</accession>
<dbReference type="OrthoDB" id="10003086at2759"/>
<dbReference type="Proteomes" id="UP000663866">
    <property type="component" value="Unassembled WGS sequence"/>
</dbReference>
<evidence type="ECO:0000313" key="9">
    <source>
        <dbReference type="Proteomes" id="UP000663834"/>
    </source>
</evidence>